<dbReference type="Gene3D" id="1.20.1720.10">
    <property type="entry name" value="Multidrug resistance protein D"/>
    <property type="match status" value="1"/>
</dbReference>
<feature type="transmembrane region" description="Helical" evidence="6">
    <location>
        <begin position="310"/>
        <end position="328"/>
    </location>
</feature>
<organism evidence="9 11">
    <name type="scientific">Legionella birminghamensis</name>
    <dbReference type="NCBI Taxonomy" id="28083"/>
    <lineage>
        <taxon>Bacteria</taxon>
        <taxon>Pseudomonadati</taxon>
        <taxon>Pseudomonadota</taxon>
        <taxon>Gammaproteobacteria</taxon>
        <taxon>Legionellales</taxon>
        <taxon>Legionellaceae</taxon>
        <taxon>Legionella</taxon>
    </lineage>
</organism>
<accession>A0A378I8Y9</accession>
<dbReference type="GO" id="GO:0005886">
    <property type="term" value="C:plasma membrane"/>
    <property type="evidence" value="ECO:0007669"/>
    <property type="project" value="UniProtKB-SubCell"/>
</dbReference>
<evidence type="ECO:0000256" key="1">
    <source>
        <dbReference type="ARBA" id="ARBA00004651"/>
    </source>
</evidence>
<dbReference type="Proteomes" id="UP000255066">
    <property type="component" value="Unassembled WGS sequence"/>
</dbReference>
<evidence type="ECO:0000256" key="4">
    <source>
        <dbReference type="ARBA" id="ARBA00022989"/>
    </source>
</evidence>
<keyword evidence="3 6" id="KW-0812">Transmembrane</keyword>
<feature type="domain" description="Major facilitator superfamily (MFS) profile" evidence="7">
    <location>
        <begin position="1"/>
        <end position="395"/>
    </location>
</feature>
<dbReference type="SUPFAM" id="SSF103473">
    <property type="entry name" value="MFS general substrate transporter"/>
    <property type="match status" value="1"/>
</dbReference>
<reference evidence="8 10" key="1">
    <citation type="submission" date="2015-11" db="EMBL/GenBank/DDBJ databases">
        <title>Genomic analysis of 38 Legionella species identifies large and diverse effector repertoires.</title>
        <authorList>
            <person name="Burstein D."/>
            <person name="Amaro F."/>
            <person name="Zusman T."/>
            <person name="Lifshitz Z."/>
            <person name="Cohen O."/>
            <person name="Gilbert J.A."/>
            <person name="Pupko T."/>
            <person name="Shuman H.A."/>
            <person name="Segal G."/>
        </authorList>
    </citation>
    <scope>NUCLEOTIDE SEQUENCE [LARGE SCALE GENOMIC DNA]</scope>
    <source>
        <strain evidence="8 10">CDC#1407-AL-14</strain>
    </source>
</reference>
<evidence type="ECO:0000259" key="7">
    <source>
        <dbReference type="PROSITE" id="PS50850"/>
    </source>
</evidence>
<keyword evidence="2" id="KW-1003">Cell membrane</keyword>
<dbReference type="InterPro" id="IPR050189">
    <property type="entry name" value="MFS_Efflux_Transporters"/>
</dbReference>
<feature type="transmembrane region" description="Helical" evidence="6">
    <location>
        <begin position="136"/>
        <end position="160"/>
    </location>
</feature>
<dbReference type="AlphaFoldDB" id="A0A378I8Y9"/>
<dbReference type="InterPro" id="IPR020846">
    <property type="entry name" value="MFS_dom"/>
</dbReference>
<dbReference type="GO" id="GO:0022857">
    <property type="term" value="F:transmembrane transporter activity"/>
    <property type="evidence" value="ECO:0007669"/>
    <property type="project" value="InterPro"/>
</dbReference>
<feature type="transmembrane region" description="Helical" evidence="6">
    <location>
        <begin position="222"/>
        <end position="242"/>
    </location>
</feature>
<feature type="transmembrane region" description="Helical" evidence="6">
    <location>
        <begin position="78"/>
        <end position="101"/>
    </location>
</feature>
<evidence type="ECO:0000256" key="2">
    <source>
        <dbReference type="ARBA" id="ARBA00022475"/>
    </source>
</evidence>
<dbReference type="EMBL" id="UGNW01000001">
    <property type="protein sequence ID" value="STX31493.1"/>
    <property type="molecule type" value="Genomic_DNA"/>
</dbReference>
<name>A0A378I8Y9_9GAMM</name>
<gene>
    <name evidence="9" type="primary">cmr_2</name>
    <name evidence="8" type="synonym">cmr_1</name>
    <name evidence="8" type="ORF">Lbir_0723</name>
    <name evidence="9" type="ORF">NCTC12437_01266</name>
</gene>
<dbReference type="Proteomes" id="UP000054735">
    <property type="component" value="Unassembled WGS sequence"/>
</dbReference>
<feature type="transmembrane region" description="Helical" evidence="6">
    <location>
        <begin position="281"/>
        <end position="303"/>
    </location>
</feature>
<feature type="transmembrane region" description="Helical" evidence="6">
    <location>
        <begin position="340"/>
        <end position="365"/>
    </location>
</feature>
<dbReference type="RefSeq" id="WP_058522833.1">
    <property type="nucleotide sequence ID" value="NZ_CAAAHV010000005.1"/>
</dbReference>
<sequence>MSASAKNEDFLFPLCFVIYEVASYMANDAYVPGLIDLSKSLNISPSGAYLTLTVFFLGNLLFQLIIGPCAERFGRRKVLLVGACVFIGSSLICAFTTNFYIFLLARFIQGSCLPSLTITGYATIHSMFDRVHAVKTLAWMSCITILAPSVGPLFGAIILLFAHWQWIFIILAIWVLIILIPLYRCMPETIGNQREDFSIASLVNHYSCLLFDWVFMKPVISLGLLFAAMTAWMVAGNFIIVIDFHQTPMCFGIVQFIIFMGFFVGTQLASSWIEHFSLRTINSIIIMLVALSSSFSLVSALLFDKSLVCLIIPLLLLTIAAGIALPLYNRLIVESSPEPMGFKISLFTFFTVAGCLLGSVLINIFYSNLTHFYIIFSLLGVLFVTINGFSYQKSSLESREIDG</sequence>
<dbReference type="PROSITE" id="PS50850">
    <property type="entry name" value="MFS"/>
    <property type="match status" value="1"/>
</dbReference>
<proteinExistence type="predicted"/>
<dbReference type="Pfam" id="PF07690">
    <property type="entry name" value="MFS_1"/>
    <property type="match status" value="1"/>
</dbReference>
<feature type="transmembrane region" description="Helical" evidence="6">
    <location>
        <begin position="249"/>
        <end position="269"/>
    </location>
</feature>
<feature type="transmembrane region" description="Helical" evidence="6">
    <location>
        <begin position="166"/>
        <end position="185"/>
    </location>
</feature>
<dbReference type="EMBL" id="LNXT01000008">
    <property type="protein sequence ID" value="KTC74690.1"/>
    <property type="molecule type" value="Genomic_DNA"/>
</dbReference>
<evidence type="ECO:0000256" key="3">
    <source>
        <dbReference type="ARBA" id="ARBA00022692"/>
    </source>
</evidence>
<feature type="transmembrane region" description="Helical" evidence="6">
    <location>
        <begin position="46"/>
        <end position="66"/>
    </location>
</feature>
<dbReference type="PROSITE" id="PS00216">
    <property type="entry name" value="SUGAR_TRANSPORT_1"/>
    <property type="match status" value="1"/>
</dbReference>
<keyword evidence="4 6" id="KW-1133">Transmembrane helix</keyword>
<feature type="transmembrane region" description="Helical" evidence="6">
    <location>
        <begin position="372"/>
        <end position="391"/>
    </location>
</feature>
<dbReference type="OrthoDB" id="9814303at2"/>
<evidence type="ECO:0000313" key="11">
    <source>
        <dbReference type="Proteomes" id="UP000255066"/>
    </source>
</evidence>
<evidence type="ECO:0000313" key="8">
    <source>
        <dbReference type="EMBL" id="KTC74690.1"/>
    </source>
</evidence>
<keyword evidence="10" id="KW-1185">Reference proteome</keyword>
<dbReference type="InterPro" id="IPR011701">
    <property type="entry name" value="MFS"/>
</dbReference>
<feature type="transmembrane region" description="Helical" evidence="6">
    <location>
        <begin position="9"/>
        <end position="26"/>
    </location>
</feature>
<dbReference type="PANTHER" id="PTHR43124:SF3">
    <property type="entry name" value="CHLORAMPHENICOL EFFLUX PUMP RV0191"/>
    <property type="match status" value="1"/>
</dbReference>
<evidence type="ECO:0000313" key="9">
    <source>
        <dbReference type="EMBL" id="STX31493.1"/>
    </source>
</evidence>
<dbReference type="InterPro" id="IPR005829">
    <property type="entry name" value="Sugar_transporter_CS"/>
</dbReference>
<keyword evidence="5 6" id="KW-0472">Membrane</keyword>
<evidence type="ECO:0000256" key="5">
    <source>
        <dbReference type="ARBA" id="ARBA00023136"/>
    </source>
</evidence>
<dbReference type="STRING" id="28083.Lbir_0723"/>
<reference evidence="9 11" key="2">
    <citation type="submission" date="2018-06" db="EMBL/GenBank/DDBJ databases">
        <authorList>
            <consortium name="Pathogen Informatics"/>
            <person name="Doyle S."/>
        </authorList>
    </citation>
    <scope>NUCLEOTIDE SEQUENCE [LARGE SCALE GENOMIC DNA]</scope>
    <source>
        <strain evidence="9 11">NCTC12437</strain>
    </source>
</reference>
<comment type="subcellular location">
    <subcellularLocation>
        <location evidence="1">Cell membrane</location>
        <topology evidence="1">Multi-pass membrane protein</topology>
    </subcellularLocation>
</comment>
<protein>
    <submittedName>
        <fullName evidence="9">Multidrug efflux system protein</fullName>
    </submittedName>
</protein>
<feature type="transmembrane region" description="Helical" evidence="6">
    <location>
        <begin position="107"/>
        <end position="124"/>
    </location>
</feature>
<evidence type="ECO:0000313" key="10">
    <source>
        <dbReference type="Proteomes" id="UP000054735"/>
    </source>
</evidence>
<dbReference type="PANTHER" id="PTHR43124">
    <property type="entry name" value="PURINE EFFLUX PUMP PBUE"/>
    <property type="match status" value="1"/>
</dbReference>
<dbReference type="InterPro" id="IPR036259">
    <property type="entry name" value="MFS_trans_sf"/>
</dbReference>
<evidence type="ECO:0000256" key="6">
    <source>
        <dbReference type="SAM" id="Phobius"/>
    </source>
</evidence>